<dbReference type="OMA" id="MENCDDI"/>
<feature type="compositionally biased region" description="Polar residues" evidence="1">
    <location>
        <begin position="286"/>
        <end position="295"/>
    </location>
</feature>
<dbReference type="AlphaFoldDB" id="A0A8W8NAW1"/>
<keyword evidence="3" id="KW-1185">Reference proteome</keyword>
<evidence type="ECO:0000313" key="2">
    <source>
        <dbReference type="EnsemblMetazoa" id="G6096.1:cds"/>
    </source>
</evidence>
<reference evidence="2" key="1">
    <citation type="submission" date="2022-08" db="UniProtKB">
        <authorList>
            <consortium name="EnsemblMetazoa"/>
        </authorList>
    </citation>
    <scope>IDENTIFICATION</scope>
    <source>
        <strain evidence="2">05x7-T-G4-1.051#20</strain>
    </source>
</reference>
<sequence length="385" mass="43587">MAAVETSSQRIKFSEEFRQVVYKINPDYLSCTYKTLFEINATDSLRNQEADFQIYTNDSTERRKPGYDVSEMKYPSTSMSNIAGTYSDSALKVLQSNYISNDRRGLNGWEVCIRAHSAQSFSFRKHRLDSMRDLQRGRSLSASINPTRREKVKVSKISVSSPGPLGSQFCRQDSVDSLCRRDDAHSSSSSSISGHNYCTPGYFTTNPRPIAYKFKHFEYTSNYIEQYRNEYTYRNLNPPSKPSSPSSCNCEVRGHANPGRQPAYRWLDVPQDKDCSHPQQEGHAVTMSSSNGLTINSIKTPTQIEQAQDRSRQSPRYLLAHNGVVKMGYYNNPLVIDTTKQDNKTSPGLSRNRPTISSTGRVVLHPTSSSITPIRGSVYYRKPNK</sequence>
<feature type="region of interest" description="Disordered" evidence="1">
    <location>
        <begin position="273"/>
        <end position="295"/>
    </location>
</feature>
<dbReference type="Proteomes" id="UP000005408">
    <property type="component" value="Unassembled WGS sequence"/>
</dbReference>
<name>A0A8W8NAW1_MAGGI</name>
<dbReference type="EnsemblMetazoa" id="G6096.1">
    <property type="protein sequence ID" value="G6096.1:cds"/>
    <property type="gene ID" value="G6096"/>
</dbReference>
<organism evidence="2 3">
    <name type="scientific">Magallana gigas</name>
    <name type="common">Pacific oyster</name>
    <name type="synonym">Crassostrea gigas</name>
    <dbReference type="NCBI Taxonomy" id="29159"/>
    <lineage>
        <taxon>Eukaryota</taxon>
        <taxon>Metazoa</taxon>
        <taxon>Spiralia</taxon>
        <taxon>Lophotrochozoa</taxon>
        <taxon>Mollusca</taxon>
        <taxon>Bivalvia</taxon>
        <taxon>Autobranchia</taxon>
        <taxon>Pteriomorphia</taxon>
        <taxon>Ostreida</taxon>
        <taxon>Ostreoidea</taxon>
        <taxon>Ostreidae</taxon>
        <taxon>Magallana</taxon>
    </lineage>
</organism>
<evidence type="ECO:0000313" key="3">
    <source>
        <dbReference type="Proteomes" id="UP000005408"/>
    </source>
</evidence>
<protein>
    <submittedName>
        <fullName evidence="2">Uncharacterized protein</fullName>
    </submittedName>
</protein>
<proteinExistence type="predicted"/>
<accession>A0A8W8NAW1</accession>
<evidence type="ECO:0000256" key="1">
    <source>
        <dbReference type="SAM" id="MobiDB-lite"/>
    </source>
</evidence>
<dbReference type="OrthoDB" id="6143204at2759"/>